<reference evidence="3 4" key="1">
    <citation type="submission" date="2023-11" db="UniProtKB">
        <authorList>
            <consortium name="WormBaseParasite"/>
        </authorList>
    </citation>
    <scope>IDENTIFICATION</scope>
</reference>
<evidence type="ECO:0000313" key="2">
    <source>
        <dbReference type="Proteomes" id="UP000050791"/>
    </source>
</evidence>
<dbReference type="Proteomes" id="UP000050791">
    <property type="component" value="Unassembled WGS sequence"/>
</dbReference>
<accession>A0AA85BY92</accession>
<evidence type="ECO:0000256" key="1">
    <source>
        <dbReference type="SAM" id="MobiDB-lite"/>
    </source>
</evidence>
<dbReference type="AlphaFoldDB" id="A0AA85BY92"/>
<organism evidence="2 4">
    <name type="scientific">Schistosoma mattheei</name>
    <dbReference type="NCBI Taxonomy" id="31246"/>
    <lineage>
        <taxon>Eukaryota</taxon>
        <taxon>Metazoa</taxon>
        <taxon>Spiralia</taxon>
        <taxon>Lophotrochozoa</taxon>
        <taxon>Platyhelminthes</taxon>
        <taxon>Trematoda</taxon>
        <taxon>Digenea</taxon>
        <taxon>Strigeidida</taxon>
        <taxon>Schistosomatoidea</taxon>
        <taxon>Schistosomatidae</taxon>
        <taxon>Schistosoma</taxon>
    </lineage>
</organism>
<proteinExistence type="predicted"/>
<feature type="region of interest" description="Disordered" evidence="1">
    <location>
        <begin position="1"/>
        <end position="26"/>
    </location>
</feature>
<sequence>MVTSSLNGSPERLSSNPPSLESSSSCSLASCYGVSAPFIRPSMPPGPPTSPVPSPPPTPVTLGAVVEAPTNTVSEPRQLDSISNLPAVLRNRFRRRRNAICESSALGQGLKDFFASYVVSNLTDSMTSSLSLGSSSACPVFKSSLQPHLPNTISRLAHSDCVTSPVCLIDSESQSESL</sequence>
<protein>
    <submittedName>
        <fullName evidence="3 4">Uncharacterized protein</fullName>
    </submittedName>
</protein>
<dbReference type="WBParaSite" id="SMTH1_85620.2">
    <property type="protein sequence ID" value="SMTH1_85620.2"/>
    <property type="gene ID" value="SMTH1_85620"/>
</dbReference>
<name>A0AA85BY92_9TREM</name>
<dbReference type="WBParaSite" id="SMTH1_85620.3">
    <property type="protein sequence ID" value="SMTH1_85620.3"/>
    <property type="gene ID" value="SMTH1_85620"/>
</dbReference>
<evidence type="ECO:0000313" key="3">
    <source>
        <dbReference type="WBParaSite" id="SMTH1_85620.2"/>
    </source>
</evidence>
<feature type="compositionally biased region" description="Low complexity" evidence="1">
    <location>
        <begin position="9"/>
        <end position="26"/>
    </location>
</feature>
<evidence type="ECO:0000313" key="4">
    <source>
        <dbReference type="WBParaSite" id="SMTH1_85620.3"/>
    </source>
</evidence>